<feature type="domain" description="Neurotransmitter-gated ion-channel ligand-binding" evidence="7">
    <location>
        <begin position="36"/>
        <end position="234"/>
    </location>
</feature>
<feature type="transmembrane region" description="Helical" evidence="5">
    <location>
        <begin position="237"/>
        <end position="260"/>
    </location>
</feature>
<feature type="transmembrane region" description="Helical" evidence="5">
    <location>
        <begin position="267"/>
        <end position="285"/>
    </location>
</feature>
<evidence type="ECO:0000256" key="2">
    <source>
        <dbReference type="ARBA" id="ARBA00022692"/>
    </source>
</evidence>
<evidence type="ECO:0000259" key="8">
    <source>
        <dbReference type="Pfam" id="PF02932"/>
    </source>
</evidence>
<keyword evidence="3 5" id="KW-1133">Transmembrane helix</keyword>
<dbReference type="InterPro" id="IPR036734">
    <property type="entry name" value="Neur_chan_lig-bd_sf"/>
</dbReference>
<dbReference type="CDD" id="cd19051">
    <property type="entry name" value="LGIC_TM_cation"/>
    <property type="match status" value="1"/>
</dbReference>
<evidence type="ECO:0000259" key="7">
    <source>
        <dbReference type="Pfam" id="PF02931"/>
    </source>
</evidence>
<keyword evidence="2 5" id="KW-0812">Transmembrane</keyword>
<keyword evidence="4 5" id="KW-0472">Membrane</keyword>
<dbReference type="EMBL" id="JARBDR010000214">
    <property type="protein sequence ID" value="KAJ8318350.1"/>
    <property type="molecule type" value="Genomic_DNA"/>
</dbReference>
<comment type="subcellular location">
    <subcellularLocation>
        <location evidence="1">Membrane</location>
        <topology evidence="1">Multi-pass membrane protein</topology>
    </subcellularLocation>
</comment>
<dbReference type="CDD" id="cd18989">
    <property type="entry name" value="LGIC_ECD_cation"/>
    <property type="match status" value="1"/>
</dbReference>
<dbReference type="Proteomes" id="UP001217089">
    <property type="component" value="Unassembled WGS sequence"/>
</dbReference>
<accession>A0ABQ9FM66</accession>
<evidence type="ECO:0000256" key="5">
    <source>
        <dbReference type="SAM" id="Phobius"/>
    </source>
</evidence>
<keyword evidence="10" id="KW-1185">Reference proteome</keyword>
<organism evidence="9 10">
    <name type="scientific">Tegillarca granosa</name>
    <name type="common">Malaysian cockle</name>
    <name type="synonym">Anadara granosa</name>
    <dbReference type="NCBI Taxonomy" id="220873"/>
    <lineage>
        <taxon>Eukaryota</taxon>
        <taxon>Metazoa</taxon>
        <taxon>Spiralia</taxon>
        <taxon>Lophotrochozoa</taxon>
        <taxon>Mollusca</taxon>
        <taxon>Bivalvia</taxon>
        <taxon>Autobranchia</taxon>
        <taxon>Pteriomorphia</taxon>
        <taxon>Arcoida</taxon>
        <taxon>Arcoidea</taxon>
        <taxon>Arcidae</taxon>
        <taxon>Tegillarca</taxon>
    </lineage>
</organism>
<dbReference type="Gene3D" id="1.20.58.390">
    <property type="entry name" value="Neurotransmitter-gated ion-channel transmembrane domain"/>
    <property type="match status" value="1"/>
</dbReference>
<sequence length="455" mass="52514">MMKITQICYFGMLNVLLILMFSCSCINAATAADEVNLYTTKMTGYNRSLRPGLSPDTALNVYMAFYIVSINEFDETGGKFSVVGFYEIRWEDDRLSWNPASYGGLNRIYYSQSEVWVPQMKPVNTMKDGHTFGANDVKIRVSPSGETTWRLAEFLETSCSADITFYPFDVQICRIDLVQLGYYYEDLVLTPMLTKIGTEFYEENGIWEIKSTNVSATYFNTLHYITFEFVLKRRSGFFIVNMLLPILMMGFLNLFVFILPAESGERVGYSITLLLSISVFLTLISDTLPPTSQPQMPILSFILMSDLVMSSLTMCCTIVGLRFYHNEEDKVIPRYLQTFVNCLSCAKLKKRNKVQELESADEHNSIINVTESKEKQTLKKQTRKEEKTEIKDVTTWGKFSNILQREESDGTEVKMGTTWKQFAMYFDVFCFIFFAIWITVTNVVFLQKTVWRQDY</sequence>
<protein>
    <submittedName>
        <fullName evidence="9">Uncharacterized protein</fullName>
    </submittedName>
</protein>
<dbReference type="PANTHER" id="PTHR18945">
    <property type="entry name" value="NEUROTRANSMITTER GATED ION CHANNEL"/>
    <property type="match status" value="1"/>
</dbReference>
<evidence type="ECO:0000256" key="4">
    <source>
        <dbReference type="ARBA" id="ARBA00023136"/>
    </source>
</evidence>
<dbReference type="InterPro" id="IPR006201">
    <property type="entry name" value="Neur_channel"/>
</dbReference>
<dbReference type="InterPro" id="IPR006029">
    <property type="entry name" value="Neurotrans-gated_channel_TM"/>
</dbReference>
<dbReference type="InterPro" id="IPR038050">
    <property type="entry name" value="Neuro_actylchol_rec"/>
</dbReference>
<comment type="caution">
    <text evidence="9">The sequence shown here is derived from an EMBL/GenBank/DDBJ whole genome shotgun (WGS) entry which is preliminary data.</text>
</comment>
<dbReference type="PROSITE" id="PS51257">
    <property type="entry name" value="PROKAR_LIPOPROTEIN"/>
    <property type="match status" value="1"/>
</dbReference>
<dbReference type="SUPFAM" id="SSF90112">
    <property type="entry name" value="Neurotransmitter-gated ion-channel transmembrane pore"/>
    <property type="match status" value="1"/>
</dbReference>
<feature type="signal peptide" evidence="6">
    <location>
        <begin position="1"/>
        <end position="31"/>
    </location>
</feature>
<feature type="transmembrane region" description="Helical" evidence="5">
    <location>
        <begin position="297"/>
        <end position="324"/>
    </location>
</feature>
<dbReference type="SUPFAM" id="SSF63712">
    <property type="entry name" value="Nicotinic receptor ligand binding domain-like"/>
    <property type="match status" value="1"/>
</dbReference>
<dbReference type="Gene3D" id="2.70.170.10">
    <property type="entry name" value="Neurotransmitter-gated ion-channel ligand-binding domain"/>
    <property type="match status" value="1"/>
</dbReference>
<dbReference type="PRINTS" id="PR00252">
    <property type="entry name" value="NRIONCHANNEL"/>
</dbReference>
<name>A0ABQ9FM66_TEGGR</name>
<feature type="transmembrane region" description="Helical" evidence="5">
    <location>
        <begin position="422"/>
        <end position="445"/>
    </location>
</feature>
<evidence type="ECO:0000256" key="1">
    <source>
        <dbReference type="ARBA" id="ARBA00004141"/>
    </source>
</evidence>
<dbReference type="InterPro" id="IPR036719">
    <property type="entry name" value="Neuro-gated_channel_TM_sf"/>
</dbReference>
<proteinExistence type="predicted"/>
<feature type="chain" id="PRO_5047088309" evidence="6">
    <location>
        <begin position="32"/>
        <end position="455"/>
    </location>
</feature>
<dbReference type="Pfam" id="PF02931">
    <property type="entry name" value="Neur_chan_LBD"/>
    <property type="match status" value="1"/>
</dbReference>
<evidence type="ECO:0000256" key="6">
    <source>
        <dbReference type="SAM" id="SignalP"/>
    </source>
</evidence>
<dbReference type="InterPro" id="IPR006202">
    <property type="entry name" value="Neur_chan_lig-bd"/>
</dbReference>
<evidence type="ECO:0000313" key="9">
    <source>
        <dbReference type="EMBL" id="KAJ8318350.1"/>
    </source>
</evidence>
<reference evidence="9 10" key="1">
    <citation type="submission" date="2022-12" db="EMBL/GenBank/DDBJ databases">
        <title>Chromosome-level genome of Tegillarca granosa.</title>
        <authorList>
            <person name="Kim J."/>
        </authorList>
    </citation>
    <scope>NUCLEOTIDE SEQUENCE [LARGE SCALE GENOMIC DNA]</scope>
    <source>
        <strain evidence="9">Teg-2019</strain>
        <tissue evidence="9">Adductor muscle</tissue>
    </source>
</reference>
<dbReference type="Pfam" id="PF02932">
    <property type="entry name" value="Neur_chan_memb"/>
    <property type="match status" value="1"/>
</dbReference>
<gene>
    <name evidence="9" type="ORF">KUTeg_003441</name>
</gene>
<keyword evidence="6" id="KW-0732">Signal</keyword>
<evidence type="ECO:0000256" key="3">
    <source>
        <dbReference type="ARBA" id="ARBA00022989"/>
    </source>
</evidence>
<feature type="domain" description="Neurotransmitter-gated ion-channel transmembrane" evidence="8">
    <location>
        <begin position="243"/>
        <end position="445"/>
    </location>
</feature>
<evidence type="ECO:0000313" key="10">
    <source>
        <dbReference type="Proteomes" id="UP001217089"/>
    </source>
</evidence>